<evidence type="ECO:0008006" key="3">
    <source>
        <dbReference type="Google" id="ProtNLM"/>
    </source>
</evidence>
<accession>A0A0U3KMJ1</accession>
<dbReference type="GeneID" id="27786659"/>
<evidence type="ECO:0000313" key="2">
    <source>
        <dbReference type="Proteomes" id="UP000064183"/>
    </source>
</evidence>
<evidence type="ECO:0000313" key="1">
    <source>
        <dbReference type="EMBL" id="ALU97198.1"/>
    </source>
</evidence>
<sequence length="339" mass="37704">MTEVTTEAVKALLETETSLRVRPRYEGSNINTWIGFKHVNYMVEEAVLEHFRASGLGSRLLFEEHGLGVDLVDLDTRILHAFHQDDEARALVAPRTKGDADVLGFDVTLYVERDGKELKAVTSKVKVSLRIDGYLDRVGVPEPLARYAAAELGGSAQAGPHHGAEVTEAANTALSAGRGTTGDADPVLAQLIGGDNAFGWKWRIPYPYCHFNERLAMSGYLRQVEEVVDLFLADRGISIKTLLDDRKWIPVVPRSHIQVLGEALMEEDLYTVFTVEEVFKDFTYTARTDFYVVRDGRLVQTATGRITHGYAVFQNRSDWSLVSFDDHVIRAFKGETAAG</sequence>
<proteinExistence type="predicted"/>
<organism evidence="1 2">
    <name type="scientific">Streptomyces globisporus C-1027</name>
    <dbReference type="NCBI Taxonomy" id="1172567"/>
    <lineage>
        <taxon>Bacteria</taxon>
        <taxon>Bacillati</taxon>
        <taxon>Actinomycetota</taxon>
        <taxon>Actinomycetes</taxon>
        <taxon>Kitasatosporales</taxon>
        <taxon>Streptomycetaceae</taxon>
        <taxon>Streptomyces</taxon>
    </lineage>
</organism>
<gene>
    <name evidence="1" type="ORF">WQO_29995</name>
</gene>
<dbReference type="EMBL" id="CP013738">
    <property type="protein sequence ID" value="ALU97198.1"/>
    <property type="molecule type" value="Genomic_DNA"/>
</dbReference>
<dbReference type="STRING" id="1172567.WQO_29995"/>
<dbReference type="RefSeq" id="WP_029182065.1">
    <property type="nucleotide sequence ID" value="NZ_CP013738.1"/>
</dbReference>
<protein>
    <recommendedName>
        <fullName evidence="3">Thioesterase</fullName>
    </recommendedName>
</protein>
<dbReference type="Proteomes" id="UP000064183">
    <property type="component" value="Chromosome"/>
</dbReference>
<dbReference type="InterPro" id="IPR029069">
    <property type="entry name" value="HotDog_dom_sf"/>
</dbReference>
<dbReference type="SUPFAM" id="SSF54637">
    <property type="entry name" value="Thioesterase/thiol ester dehydrase-isomerase"/>
    <property type="match status" value="1"/>
</dbReference>
<name>A0A0U3KMJ1_STRGL</name>
<dbReference type="Pfam" id="PF13279">
    <property type="entry name" value="4HBT_2"/>
    <property type="match status" value="1"/>
</dbReference>
<dbReference type="KEGG" id="sgb:WQO_29995"/>
<dbReference type="Gene3D" id="3.10.129.10">
    <property type="entry name" value="Hotdog Thioesterase"/>
    <property type="match status" value="1"/>
</dbReference>
<reference evidence="1 2" key="1">
    <citation type="journal article" date="2012" name="J. Bacteriol.">
        <title>Draft genome sequence of Streptomyces globisporus C-1027, which produces an antitumor antibiotic consisting of a nine-membered enediyne with a chromoprotein.</title>
        <authorList>
            <person name="Wang L."/>
            <person name="Wang S."/>
            <person name="He Q."/>
            <person name="Yu T."/>
            <person name="Li Q."/>
            <person name="Hong B."/>
        </authorList>
    </citation>
    <scope>NUCLEOTIDE SEQUENCE [LARGE SCALE GENOMIC DNA]</scope>
    <source>
        <strain evidence="1 2">C-1027</strain>
    </source>
</reference>
<dbReference type="AlphaFoldDB" id="A0A0U3KMJ1"/>